<name>A0A1R3V3I3_9HYPH</name>
<evidence type="ECO:0000313" key="1">
    <source>
        <dbReference type="EMBL" id="SIT53777.1"/>
    </source>
</evidence>
<gene>
    <name evidence="1" type="ORF">BQ8794_130261</name>
</gene>
<evidence type="ECO:0000313" key="2">
    <source>
        <dbReference type="Proteomes" id="UP000188388"/>
    </source>
</evidence>
<organism evidence="1 2">
    <name type="scientific">Mesorhizobium prunaredense</name>
    <dbReference type="NCBI Taxonomy" id="1631249"/>
    <lineage>
        <taxon>Bacteria</taxon>
        <taxon>Pseudomonadati</taxon>
        <taxon>Pseudomonadota</taxon>
        <taxon>Alphaproteobacteria</taxon>
        <taxon>Hyphomicrobiales</taxon>
        <taxon>Phyllobacteriaceae</taxon>
        <taxon>Mesorhizobium</taxon>
    </lineage>
</organism>
<dbReference type="AlphaFoldDB" id="A0A1R3V3I3"/>
<keyword evidence="2" id="KW-1185">Reference proteome</keyword>
<dbReference type="Proteomes" id="UP000188388">
    <property type="component" value="Unassembled WGS sequence"/>
</dbReference>
<reference evidence="2" key="1">
    <citation type="submission" date="2017-01" db="EMBL/GenBank/DDBJ databases">
        <authorList>
            <person name="Brunel B."/>
        </authorList>
    </citation>
    <scope>NUCLEOTIDE SEQUENCE [LARGE SCALE GENOMIC DNA]</scope>
</reference>
<dbReference type="STRING" id="1631249.BQ8794_130261"/>
<proteinExistence type="predicted"/>
<sequence length="71" mass="8007">MRGKDRASFCSSCELTAPRLSPNRARRLLGYALGLGNSCPAASLLNRWRASRFLQKSEWRRNGGSSRTYFP</sequence>
<dbReference type="EMBL" id="FTPD01000005">
    <property type="protein sequence ID" value="SIT53777.1"/>
    <property type="molecule type" value="Genomic_DNA"/>
</dbReference>
<protein>
    <submittedName>
        <fullName evidence="1">Uncharacterized protein</fullName>
    </submittedName>
</protein>
<accession>A0A1R3V3I3</accession>